<proteinExistence type="inferred from homology"/>
<feature type="compositionally biased region" description="Basic and acidic residues" evidence="9">
    <location>
        <begin position="362"/>
        <end position="372"/>
    </location>
</feature>
<comment type="caution">
    <text evidence="11">The sequence shown here is derived from an EMBL/GenBank/DDBJ whole genome shotgun (WGS) entry which is preliminary data.</text>
</comment>
<feature type="transmembrane region" description="Helical" evidence="10">
    <location>
        <begin position="222"/>
        <end position="243"/>
    </location>
</feature>
<evidence type="ECO:0000256" key="1">
    <source>
        <dbReference type="ARBA" id="ARBA00004651"/>
    </source>
</evidence>
<dbReference type="FunFam" id="1.10.3470.10:FF:000003">
    <property type="entry name" value="Iron ABC transporter permease SitD"/>
    <property type="match status" value="1"/>
</dbReference>
<dbReference type="GO" id="GO:0055085">
    <property type="term" value="P:transmembrane transport"/>
    <property type="evidence" value="ECO:0007669"/>
    <property type="project" value="InterPro"/>
</dbReference>
<comment type="similarity">
    <text evidence="2 8">Belongs to the ABC-3 integral membrane protein family.</text>
</comment>
<reference evidence="11 12" key="1">
    <citation type="submission" date="2016-11" db="EMBL/GenBank/DDBJ databases">
        <title>Study of marine rhodopsin-containing bacteria.</title>
        <authorList>
            <person name="Yoshizawa S."/>
            <person name="Kumagai Y."/>
            <person name="Kogure K."/>
        </authorList>
    </citation>
    <scope>NUCLEOTIDE SEQUENCE [LARGE SCALE GENOMIC DNA]</scope>
    <source>
        <strain evidence="11 12">SAORIC-28</strain>
    </source>
</reference>
<evidence type="ECO:0000256" key="6">
    <source>
        <dbReference type="ARBA" id="ARBA00022989"/>
    </source>
</evidence>
<feature type="transmembrane region" description="Helical" evidence="10">
    <location>
        <begin position="187"/>
        <end position="210"/>
    </location>
</feature>
<dbReference type="PANTHER" id="PTHR30477:SF3">
    <property type="entry name" value="METAL TRANSPORT SYSTEM MEMBRANE PROTEIN CT_069-RELATED"/>
    <property type="match status" value="1"/>
</dbReference>
<dbReference type="GO" id="GO:0010043">
    <property type="term" value="P:response to zinc ion"/>
    <property type="evidence" value="ECO:0007669"/>
    <property type="project" value="TreeGrafter"/>
</dbReference>
<dbReference type="GO" id="GO:0071281">
    <property type="term" value="P:cellular response to iron ion"/>
    <property type="evidence" value="ECO:0007669"/>
    <property type="project" value="UniProtKB-ARBA"/>
</dbReference>
<dbReference type="EMBL" id="MQWD01000001">
    <property type="protein sequence ID" value="PAP76594.1"/>
    <property type="molecule type" value="Genomic_DNA"/>
</dbReference>
<dbReference type="InterPro" id="IPR001626">
    <property type="entry name" value="ABC_TroCD"/>
</dbReference>
<evidence type="ECO:0000256" key="5">
    <source>
        <dbReference type="ARBA" id="ARBA00022692"/>
    </source>
</evidence>
<organism evidence="11 12">
    <name type="scientific">Rubrivirga marina</name>
    <dbReference type="NCBI Taxonomy" id="1196024"/>
    <lineage>
        <taxon>Bacteria</taxon>
        <taxon>Pseudomonadati</taxon>
        <taxon>Rhodothermota</taxon>
        <taxon>Rhodothermia</taxon>
        <taxon>Rhodothermales</taxon>
        <taxon>Rubricoccaceae</taxon>
        <taxon>Rubrivirga</taxon>
    </lineage>
</organism>
<dbReference type="RefSeq" id="WP_218830457.1">
    <property type="nucleotide sequence ID" value="NZ_MQWD01000001.1"/>
</dbReference>
<feature type="transmembrane region" description="Helical" evidence="10">
    <location>
        <begin position="135"/>
        <end position="157"/>
    </location>
</feature>
<protein>
    <submittedName>
        <fullName evidence="11">ABC transporter</fullName>
    </submittedName>
</protein>
<dbReference type="CDD" id="cd06550">
    <property type="entry name" value="TM_ABC_iron-siderophores_like"/>
    <property type="match status" value="1"/>
</dbReference>
<dbReference type="GO" id="GO:0043190">
    <property type="term" value="C:ATP-binding cassette (ABC) transporter complex"/>
    <property type="evidence" value="ECO:0007669"/>
    <property type="project" value="InterPro"/>
</dbReference>
<evidence type="ECO:0000256" key="4">
    <source>
        <dbReference type="ARBA" id="ARBA00022475"/>
    </source>
</evidence>
<accession>A0A271J0M2</accession>
<dbReference type="InterPro" id="IPR036388">
    <property type="entry name" value="WH-like_DNA-bd_sf"/>
</dbReference>
<dbReference type="AlphaFoldDB" id="A0A271J0M2"/>
<sequence>MIELDYTLRTVALGAAVLGLSSGSLGAFAVLRGQSLLGDAISHAALPGVALAFLLTASKAPLVLVVGAGLAGWVGTLCVSAIVERSRVPYDAALGIVLSVFFGLGMVLLTYIQAQPDASQAGLDTFLFGQAAALVGRDVVTMAVLGAVALVAMLVFWKEFKILLFDPDFAASQGFPVRALDVGLTTLLVVAIVIGLQTVGVVLMSALIVAPAAAARQWTDRLWGVVALAGLFGALSGAAGALLSSATARIPTGPTIVLVATAVVGVSLLLAPGRGLVAAWALGIRNRRVLRVAGTLEDLYTLALAHEDVHYPHPAATLQTMTARPEAVGPTLDRLQKQGLVEPRDDAWALTPRGLAEARRLARTRADEHDPAHLGVEVEGPTP</sequence>
<evidence type="ECO:0000313" key="12">
    <source>
        <dbReference type="Proteomes" id="UP000216339"/>
    </source>
</evidence>
<evidence type="ECO:0000256" key="10">
    <source>
        <dbReference type="SAM" id="Phobius"/>
    </source>
</evidence>
<keyword evidence="5 8" id="KW-0812">Transmembrane</keyword>
<feature type="region of interest" description="Disordered" evidence="9">
    <location>
        <begin position="362"/>
        <end position="383"/>
    </location>
</feature>
<dbReference type="Gene3D" id="1.10.10.10">
    <property type="entry name" value="Winged helix-like DNA-binding domain superfamily/Winged helix DNA-binding domain"/>
    <property type="match status" value="1"/>
</dbReference>
<evidence type="ECO:0000256" key="9">
    <source>
        <dbReference type="SAM" id="MobiDB-lite"/>
    </source>
</evidence>
<dbReference type="Proteomes" id="UP000216339">
    <property type="component" value="Unassembled WGS sequence"/>
</dbReference>
<dbReference type="Gene3D" id="1.10.3470.10">
    <property type="entry name" value="ABC transporter involved in vitamin B12 uptake, BtuC"/>
    <property type="match status" value="1"/>
</dbReference>
<evidence type="ECO:0000256" key="8">
    <source>
        <dbReference type="RuleBase" id="RU003943"/>
    </source>
</evidence>
<comment type="subcellular location">
    <subcellularLocation>
        <location evidence="1 8">Cell membrane</location>
        <topology evidence="1 8">Multi-pass membrane protein</topology>
    </subcellularLocation>
</comment>
<dbReference type="SUPFAM" id="SSF81345">
    <property type="entry name" value="ABC transporter involved in vitamin B12 uptake, BtuC"/>
    <property type="match status" value="1"/>
</dbReference>
<evidence type="ECO:0000313" key="11">
    <source>
        <dbReference type="EMBL" id="PAP76594.1"/>
    </source>
</evidence>
<feature type="transmembrane region" description="Helical" evidence="10">
    <location>
        <begin position="255"/>
        <end position="282"/>
    </location>
</feature>
<keyword evidence="12" id="KW-1185">Reference proteome</keyword>
<evidence type="ECO:0000256" key="3">
    <source>
        <dbReference type="ARBA" id="ARBA00022448"/>
    </source>
</evidence>
<feature type="transmembrane region" description="Helical" evidence="10">
    <location>
        <begin position="36"/>
        <end position="55"/>
    </location>
</feature>
<gene>
    <name evidence="11" type="ORF">BSZ37_09150</name>
</gene>
<dbReference type="Pfam" id="PF00950">
    <property type="entry name" value="ABC-3"/>
    <property type="match status" value="1"/>
</dbReference>
<keyword evidence="6 10" id="KW-1133">Transmembrane helix</keyword>
<keyword evidence="4" id="KW-1003">Cell membrane</keyword>
<name>A0A271J0M2_9BACT</name>
<keyword evidence="3 8" id="KW-0813">Transport</keyword>
<keyword evidence="7 10" id="KW-0472">Membrane</keyword>
<dbReference type="PANTHER" id="PTHR30477">
    <property type="entry name" value="ABC-TRANSPORTER METAL-BINDING PROTEIN"/>
    <property type="match status" value="1"/>
</dbReference>
<evidence type="ECO:0000256" key="2">
    <source>
        <dbReference type="ARBA" id="ARBA00008034"/>
    </source>
</evidence>
<feature type="transmembrane region" description="Helical" evidence="10">
    <location>
        <begin position="94"/>
        <end position="114"/>
    </location>
</feature>
<dbReference type="InterPro" id="IPR037294">
    <property type="entry name" value="ABC_BtuC-like"/>
</dbReference>
<evidence type="ECO:0000256" key="7">
    <source>
        <dbReference type="ARBA" id="ARBA00023136"/>
    </source>
</evidence>
<feature type="transmembrane region" description="Helical" evidence="10">
    <location>
        <begin position="62"/>
        <end position="82"/>
    </location>
</feature>